<organism evidence="7 8">
    <name type="scientific">Sorghum bicolor</name>
    <name type="common">Sorghum</name>
    <name type="synonym">Sorghum vulgare</name>
    <dbReference type="NCBI Taxonomy" id="4558"/>
    <lineage>
        <taxon>Eukaryota</taxon>
        <taxon>Viridiplantae</taxon>
        <taxon>Streptophyta</taxon>
        <taxon>Embryophyta</taxon>
        <taxon>Tracheophyta</taxon>
        <taxon>Spermatophyta</taxon>
        <taxon>Magnoliopsida</taxon>
        <taxon>Liliopsida</taxon>
        <taxon>Poales</taxon>
        <taxon>Poaceae</taxon>
        <taxon>PACMAD clade</taxon>
        <taxon>Panicoideae</taxon>
        <taxon>Andropogonodae</taxon>
        <taxon>Andropogoneae</taxon>
        <taxon>Sorghinae</taxon>
        <taxon>Sorghum</taxon>
    </lineage>
</organism>
<evidence type="ECO:0000313" key="7">
    <source>
        <dbReference type="EMBL" id="EES15183.1"/>
    </source>
</evidence>
<evidence type="ECO:0000256" key="6">
    <source>
        <dbReference type="PIRSR" id="PIRSR604294-1"/>
    </source>
</evidence>
<dbReference type="GO" id="GO:0016121">
    <property type="term" value="P:carotene catabolic process"/>
    <property type="evidence" value="ECO:0000318"/>
    <property type="project" value="GO_Central"/>
</dbReference>
<keyword evidence="3" id="KW-0809">Transit peptide</keyword>
<dbReference type="Pfam" id="PF03055">
    <property type="entry name" value="RPE65"/>
    <property type="match status" value="1"/>
</dbReference>
<keyword evidence="5 6" id="KW-0408">Iron</keyword>
<feature type="binding site" evidence="6">
    <location>
        <position position="561"/>
    </location>
    <ligand>
        <name>Fe cation</name>
        <dbReference type="ChEBI" id="CHEBI:24875"/>
        <note>catalytic</note>
    </ligand>
</feature>
<keyword evidence="4" id="KW-0223">Dioxygenase</keyword>
<accession>C5YN82</accession>
<protein>
    <submittedName>
        <fullName evidence="7">Uncharacterized protein</fullName>
    </submittedName>
</protein>
<reference evidence="7 8" key="1">
    <citation type="journal article" date="2009" name="Nature">
        <title>The Sorghum bicolor genome and the diversification of grasses.</title>
        <authorList>
            <person name="Paterson A.H."/>
            <person name="Bowers J.E."/>
            <person name="Bruggmann R."/>
            <person name="Dubchak I."/>
            <person name="Grimwood J."/>
            <person name="Gundlach H."/>
            <person name="Haberer G."/>
            <person name="Hellsten U."/>
            <person name="Mitros T."/>
            <person name="Poliakov A."/>
            <person name="Schmutz J."/>
            <person name="Spannagl M."/>
            <person name="Tang H."/>
            <person name="Wang X."/>
            <person name="Wicker T."/>
            <person name="Bharti A.K."/>
            <person name="Chapman J."/>
            <person name="Feltus F.A."/>
            <person name="Gowik U."/>
            <person name="Grigoriev I.V."/>
            <person name="Lyons E."/>
            <person name="Maher C.A."/>
            <person name="Martis M."/>
            <person name="Narechania A."/>
            <person name="Otillar R.P."/>
            <person name="Penning B.W."/>
            <person name="Salamov A.A."/>
            <person name="Wang Y."/>
            <person name="Zhang L."/>
            <person name="Carpita N.C."/>
            <person name="Freeling M."/>
            <person name="Gingle A.R."/>
            <person name="Hash C.T."/>
            <person name="Keller B."/>
            <person name="Klein P."/>
            <person name="Kresovich S."/>
            <person name="McCann M.C."/>
            <person name="Ming R."/>
            <person name="Peterson D.G."/>
            <person name="Mehboob-ur-Rahman"/>
            <person name="Ware D."/>
            <person name="Westhoff P."/>
            <person name="Mayer K.F."/>
            <person name="Messing J."/>
            <person name="Rokhsar D.S."/>
        </authorList>
    </citation>
    <scope>NUCLEOTIDE SEQUENCE [LARGE SCALE GENOMIC DNA]</scope>
    <source>
        <strain evidence="8">cv. BTx623</strain>
    </source>
</reference>
<dbReference type="InterPro" id="IPR004294">
    <property type="entry name" value="Carotenoid_Oase"/>
</dbReference>
<keyword evidence="4" id="KW-0560">Oxidoreductase</keyword>
<feature type="binding site" evidence="6">
    <location>
        <position position="234"/>
    </location>
    <ligand>
        <name>Fe cation</name>
        <dbReference type="ChEBI" id="CHEBI:24875"/>
        <note>catalytic</note>
    </ligand>
</feature>
<evidence type="ECO:0000256" key="2">
    <source>
        <dbReference type="ARBA" id="ARBA00022723"/>
    </source>
</evidence>
<dbReference type="GO" id="GO:0010436">
    <property type="term" value="F:carotenoid dioxygenase activity"/>
    <property type="evidence" value="ECO:0000318"/>
    <property type="project" value="GO_Central"/>
</dbReference>
<keyword evidence="2 6" id="KW-0479">Metal-binding</keyword>
<proteinExistence type="inferred from homology"/>
<dbReference type="InParanoid" id="C5YN82"/>
<dbReference type="STRING" id="4558.C5YN82"/>
<sequence length="569" mass="62561">MAACKLPTLCTAPTPYLYASRRSAGQTIISTAAASACHRCRASRRRIQAAGDCTKHSAWTSIRHERWEGDLAIEGHIPAWLNGTYLRNGPGVWEVGDHALDHVFDGYATLVRVYFQGARGRATGAHRQIESDAYKAAARAHGRRRPLMRMREFSQLCPSEPGTLLDRLRHVVGLVTGAGMSDNANTAVLPLGDGRVVCLADVTKSSVLVDPETLETVGKLRYADRLWCPVQCTHPVVTTTTTTTTRAAAAAEVLMLHPDFARRGYLVARMMAAGGTGSNDRREVVGRVRCRGGTTPAWVHSFAVTAKYIVVPEMPLRYSVACLLMSELTPFYIMDWLPHSGSYMHVICRSTGNTVASVEVPPFVAFHFINAYEENGDDDDGVRPNAIIADCCEYYADPAIIQALALHRLRSPETAKDFPDSRVARFRIPLDGSAAMGELETVLDPEEHGRGVELSTINPDYVGKEYRYLYACTARRPCNFFNALTKMDLVEKETTSWHEEGTVPSEPFFVARPGATNEDDGVVISTASTMDGDGYVLLLDAATFKEIARLRLPYGLPFGFHGCWIPDNN</sequence>
<evidence type="ECO:0000256" key="5">
    <source>
        <dbReference type="ARBA" id="ARBA00023004"/>
    </source>
</evidence>
<dbReference type="GO" id="GO:0046872">
    <property type="term" value="F:metal ion binding"/>
    <property type="evidence" value="ECO:0007669"/>
    <property type="project" value="UniProtKB-KW"/>
</dbReference>
<evidence type="ECO:0000256" key="3">
    <source>
        <dbReference type="ARBA" id="ARBA00022946"/>
    </source>
</evidence>
<dbReference type="GO" id="GO:0009507">
    <property type="term" value="C:chloroplast"/>
    <property type="evidence" value="ECO:0000318"/>
    <property type="project" value="GO_Central"/>
</dbReference>
<dbReference type="Proteomes" id="UP000000768">
    <property type="component" value="Chromosome 7"/>
</dbReference>
<evidence type="ECO:0000313" key="8">
    <source>
        <dbReference type="Proteomes" id="UP000000768"/>
    </source>
</evidence>
<keyword evidence="8" id="KW-1185">Reference proteome</keyword>
<dbReference type="HOGENOM" id="CLU_016472_1_2_1"/>
<dbReference type="PANTHER" id="PTHR10543">
    <property type="entry name" value="BETA-CAROTENE DIOXYGENASE"/>
    <property type="match status" value="1"/>
</dbReference>
<reference evidence="8" key="2">
    <citation type="journal article" date="2018" name="Plant J.">
        <title>The Sorghum bicolor reference genome: improved assembly, gene annotations, a transcriptome atlas, and signatures of genome organization.</title>
        <authorList>
            <person name="McCormick R.F."/>
            <person name="Truong S.K."/>
            <person name="Sreedasyam A."/>
            <person name="Jenkins J."/>
            <person name="Shu S."/>
            <person name="Sims D."/>
            <person name="Kennedy M."/>
            <person name="Amirebrahimi M."/>
            <person name="Weers B.D."/>
            <person name="McKinley B."/>
            <person name="Mattison A."/>
            <person name="Morishige D.T."/>
            <person name="Grimwood J."/>
            <person name="Schmutz J."/>
            <person name="Mullet J.E."/>
        </authorList>
    </citation>
    <scope>NUCLEOTIDE SEQUENCE [LARGE SCALE GENOMIC DNA]</scope>
    <source>
        <strain evidence="8">cv. BTx623</strain>
    </source>
</reference>
<dbReference type="PANTHER" id="PTHR10543:SF102">
    <property type="entry name" value="CAROTENOID CLEAVAGE DIOXYGENASE 8"/>
    <property type="match status" value="1"/>
</dbReference>
<dbReference type="KEGG" id="sbi:8057987"/>
<dbReference type="EMBL" id="CM000766">
    <property type="protein sequence ID" value="EES15183.1"/>
    <property type="molecule type" value="Genomic_DNA"/>
</dbReference>
<comment type="similarity">
    <text evidence="1">Belongs to the carotenoid oxygenase family.</text>
</comment>
<dbReference type="OMA" id="VIGRMDC"/>
<feature type="binding site" evidence="6">
    <location>
        <position position="367"/>
    </location>
    <ligand>
        <name>Fe cation</name>
        <dbReference type="ChEBI" id="CHEBI:24875"/>
        <note>catalytic</note>
    </ligand>
</feature>
<dbReference type="FunCoup" id="C5YN82">
    <property type="interactions" value="201"/>
</dbReference>
<dbReference type="AlphaFoldDB" id="C5YN82"/>
<evidence type="ECO:0000256" key="4">
    <source>
        <dbReference type="ARBA" id="ARBA00022964"/>
    </source>
</evidence>
<comment type="cofactor">
    <cofactor evidence="6">
        <name>Fe(2+)</name>
        <dbReference type="ChEBI" id="CHEBI:29033"/>
    </cofactor>
    <text evidence="6">Binds 1 Fe(2+) ion per subunit.</text>
</comment>
<evidence type="ECO:0000256" key="1">
    <source>
        <dbReference type="ARBA" id="ARBA00006787"/>
    </source>
</evidence>
<feature type="binding site" evidence="6">
    <location>
        <position position="300"/>
    </location>
    <ligand>
        <name>Fe cation</name>
        <dbReference type="ChEBI" id="CHEBI:24875"/>
        <note>catalytic</note>
    </ligand>
</feature>
<dbReference type="OrthoDB" id="407010at2759"/>
<dbReference type="ExpressionAtlas" id="C5YN82">
    <property type="expression patterns" value="baseline and differential"/>
</dbReference>
<dbReference type="Gramene" id="EES15183">
    <property type="protein sequence ID" value="EES15183"/>
    <property type="gene ID" value="SORBI_3007G170300"/>
</dbReference>
<gene>
    <name evidence="7" type="ORF">SORBI_3007G170300</name>
</gene>
<name>C5YN82_SORBI</name>
<dbReference type="eggNOG" id="KOG1285">
    <property type="taxonomic scope" value="Eukaryota"/>
</dbReference>